<evidence type="ECO:0000256" key="6">
    <source>
        <dbReference type="ARBA" id="ARBA00022723"/>
    </source>
</evidence>
<keyword evidence="7" id="KW-0547">Nucleotide-binding</keyword>
<evidence type="ECO:0000256" key="12">
    <source>
        <dbReference type="SAM" id="MobiDB-lite"/>
    </source>
</evidence>
<gene>
    <name evidence="13" type="ORF">APZ18_08800</name>
</gene>
<keyword evidence="6" id="KW-0479">Metal-binding</keyword>
<organism evidence="13 14">
    <name type="scientific">Butyribacter intestini</name>
    <dbReference type="NCBI Taxonomy" id="1703332"/>
    <lineage>
        <taxon>Bacteria</taxon>
        <taxon>Bacillati</taxon>
        <taxon>Bacillota</taxon>
        <taxon>Clostridia</taxon>
        <taxon>Lachnospirales</taxon>
        <taxon>Lachnospiraceae</taxon>
        <taxon>Butyribacter</taxon>
    </lineage>
</organism>
<protein>
    <recommendedName>
        <fullName evidence="4">hydroxyethylthiazole kinase</fullName>
        <ecNumber evidence="4">2.7.1.50</ecNumber>
    </recommendedName>
</protein>
<reference evidence="13 14" key="1">
    <citation type="submission" date="2015-10" db="EMBL/GenBank/DDBJ databases">
        <title>Butyribacter intestini gen. nov., sp. nov., a butyric acid-producing bacterium of the family Lachnospiraceae isolated from the human faeces.</title>
        <authorList>
            <person name="Zou Y."/>
            <person name="Xue W."/>
            <person name="Luo G."/>
            <person name="Lv M."/>
        </authorList>
    </citation>
    <scope>NUCLEOTIDE SEQUENCE [LARGE SCALE GENOMIC DNA]</scope>
    <source>
        <strain evidence="13 14">TF01-11</strain>
    </source>
</reference>
<dbReference type="GO" id="GO:0005524">
    <property type="term" value="F:ATP binding"/>
    <property type="evidence" value="ECO:0007669"/>
    <property type="project" value="UniProtKB-KW"/>
</dbReference>
<dbReference type="CDD" id="cd01170">
    <property type="entry name" value="THZ_kinase"/>
    <property type="match status" value="1"/>
</dbReference>
<feature type="compositionally biased region" description="Basic and acidic residues" evidence="12">
    <location>
        <begin position="1"/>
        <end position="30"/>
    </location>
</feature>
<dbReference type="EC" id="2.7.1.50" evidence="4"/>
<evidence type="ECO:0000313" key="14">
    <source>
        <dbReference type="Proteomes" id="UP000050833"/>
    </source>
</evidence>
<comment type="catalytic activity">
    <reaction evidence="1">
        <text>5-(2-hydroxyethyl)-4-methylthiazole + ATP = 4-methyl-5-(2-phosphooxyethyl)-thiazole + ADP + H(+)</text>
        <dbReference type="Rhea" id="RHEA:24212"/>
        <dbReference type="ChEBI" id="CHEBI:15378"/>
        <dbReference type="ChEBI" id="CHEBI:17957"/>
        <dbReference type="ChEBI" id="CHEBI:30616"/>
        <dbReference type="ChEBI" id="CHEBI:58296"/>
        <dbReference type="ChEBI" id="CHEBI:456216"/>
        <dbReference type="EC" id="2.7.1.50"/>
    </reaction>
</comment>
<feature type="region of interest" description="Disordered" evidence="12">
    <location>
        <begin position="1"/>
        <end position="35"/>
    </location>
</feature>
<dbReference type="GO" id="GO:0009228">
    <property type="term" value="P:thiamine biosynthetic process"/>
    <property type="evidence" value="ECO:0007669"/>
    <property type="project" value="UniProtKB-KW"/>
</dbReference>
<keyword evidence="9" id="KW-0067">ATP-binding</keyword>
<keyword evidence="5" id="KW-0808">Transferase</keyword>
<dbReference type="SUPFAM" id="SSF53613">
    <property type="entry name" value="Ribokinase-like"/>
    <property type="match status" value="1"/>
</dbReference>
<dbReference type="RefSeq" id="WP_055943961.1">
    <property type="nucleotide sequence ID" value="NZ_JAQDCV010000002.1"/>
</dbReference>
<proteinExistence type="predicted"/>
<dbReference type="PRINTS" id="PR01099">
    <property type="entry name" value="HYETHTZKNASE"/>
</dbReference>
<evidence type="ECO:0000256" key="3">
    <source>
        <dbReference type="ARBA" id="ARBA00004868"/>
    </source>
</evidence>
<keyword evidence="11" id="KW-0784">Thiamine biosynthesis</keyword>
<comment type="pathway">
    <text evidence="3">Cofactor biosynthesis; thiamine diphosphate biosynthesis; 4-methyl-5-(2-phosphoethyl)-thiazole from 5-(2-hydroxyethyl)-4-methylthiazole: step 1/1.</text>
</comment>
<evidence type="ECO:0000256" key="7">
    <source>
        <dbReference type="ARBA" id="ARBA00022741"/>
    </source>
</evidence>
<dbReference type="InterPro" id="IPR029056">
    <property type="entry name" value="Ribokinase-like"/>
</dbReference>
<keyword evidence="14" id="KW-1185">Reference proteome</keyword>
<name>A0AAW3JQ52_9FIRM</name>
<evidence type="ECO:0000256" key="8">
    <source>
        <dbReference type="ARBA" id="ARBA00022777"/>
    </source>
</evidence>
<evidence type="ECO:0000256" key="1">
    <source>
        <dbReference type="ARBA" id="ARBA00001771"/>
    </source>
</evidence>
<comment type="caution">
    <text evidence="13">The sequence shown here is derived from an EMBL/GenBank/DDBJ whole genome shotgun (WGS) entry which is preliminary data.</text>
</comment>
<evidence type="ECO:0000256" key="2">
    <source>
        <dbReference type="ARBA" id="ARBA00001946"/>
    </source>
</evidence>
<evidence type="ECO:0000256" key="4">
    <source>
        <dbReference type="ARBA" id="ARBA00012129"/>
    </source>
</evidence>
<evidence type="ECO:0000256" key="10">
    <source>
        <dbReference type="ARBA" id="ARBA00022842"/>
    </source>
</evidence>
<sequence>MMIDEKSKDSDNEKNKFGEKFKKDEAKNDTTKSGSIKSSVIKSKRALENIVNENIGYIKSTAPNVHCLTNVVTMQDVANMLLAAGGSAIMAQDIKEMEEITQITSATLLNMGVPSDEKIAAYIAAGKFANKLGHPVIFDPVGVGASNYRKKCAKDILANVHPDIIRCNQEEAKILLEFKNFGREAKNLFDFEKLNIEEADFSTKERLKSDFSENKIGLSEDKENIKIKSNGVESSIKLSEEEQERAAMALAGKYNTVAFISGNIDIISDGENVLKIDGGDSRMRKVSGTGCMLSALCALFAAGAYLSHVSAAGDRSKIQFAETADNKTETGINGSKYDRKHGLSEKYFYTAYSAGKVWKETAKNTGVSTDIKSVGKGTIGTYHSLLFNELEGIIGKGI</sequence>
<dbReference type="Gene3D" id="3.40.1190.20">
    <property type="match status" value="1"/>
</dbReference>
<dbReference type="AlphaFoldDB" id="A0AAW3JQ52"/>
<dbReference type="GO" id="GO:0000287">
    <property type="term" value="F:magnesium ion binding"/>
    <property type="evidence" value="ECO:0007669"/>
    <property type="project" value="InterPro"/>
</dbReference>
<evidence type="ECO:0000256" key="11">
    <source>
        <dbReference type="ARBA" id="ARBA00022977"/>
    </source>
</evidence>
<keyword evidence="10" id="KW-0460">Magnesium</keyword>
<evidence type="ECO:0000256" key="5">
    <source>
        <dbReference type="ARBA" id="ARBA00022679"/>
    </source>
</evidence>
<dbReference type="EMBL" id="LLKB01000005">
    <property type="protein sequence ID" value="KQC84817.1"/>
    <property type="molecule type" value="Genomic_DNA"/>
</dbReference>
<dbReference type="GO" id="GO:0004417">
    <property type="term" value="F:hydroxyethylthiazole kinase activity"/>
    <property type="evidence" value="ECO:0007669"/>
    <property type="project" value="UniProtKB-EC"/>
</dbReference>
<dbReference type="InterPro" id="IPR000417">
    <property type="entry name" value="Hyethyz_kinase"/>
</dbReference>
<comment type="cofactor">
    <cofactor evidence="2">
        <name>Mg(2+)</name>
        <dbReference type="ChEBI" id="CHEBI:18420"/>
    </cofactor>
</comment>
<keyword evidence="8" id="KW-0418">Kinase</keyword>
<dbReference type="Pfam" id="PF02110">
    <property type="entry name" value="HK"/>
    <property type="match status" value="2"/>
</dbReference>
<accession>A0AAW3JQ52</accession>
<evidence type="ECO:0000313" key="13">
    <source>
        <dbReference type="EMBL" id="KQC84817.1"/>
    </source>
</evidence>
<evidence type="ECO:0000256" key="9">
    <source>
        <dbReference type="ARBA" id="ARBA00022840"/>
    </source>
</evidence>
<dbReference type="Proteomes" id="UP000050833">
    <property type="component" value="Unassembled WGS sequence"/>
</dbReference>